<organism evidence="6 7">
    <name type="scientific">Prescottella agglutinans</name>
    <dbReference type="NCBI Taxonomy" id="1644129"/>
    <lineage>
        <taxon>Bacteria</taxon>
        <taxon>Bacillati</taxon>
        <taxon>Actinomycetota</taxon>
        <taxon>Actinomycetes</taxon>
        <taxon>Mycobacteriales</taxon>
        <taxon>Nocardiaceae</taxon>
        <taxon>Prescottella</taxon>
    </lineage>
</organism>
<proteinExistence type="inferred from homology"/>
<evidence type="ECO:0000256" key="1">
    <source>
        <dbReference type="ARBA" id="ARBA00004196"/>
    </source>
</evidence>
<keyword evidence="7" id="KW-1185">Reference proteome</keyword>
<evidence type="ECO:0000256" key="2">
    <source>
        <dbReference type="ARBA" id="ARBA00008814"/>
    </source>
</evidence>
<name>A0A438BJY8_9NOCA</name>
<dbReference type="Gene3D" id="3.40.50.1980">
    <property type="entry name" value="Nitrogenase molybdenum iron protein domain"/>
    <property type="match status" value="2"/>
</dbReference>
<dbReference type="AlphaFoldDB" id="A0A438BJY8"/>
<dbReference type="EMBL" id="RKLP01000001">
    <property type="protein sequence ID" value="RVW11263.1"/>
    <property type="molecule type" value="Genomic_DNA"/>
</dbReference>
<dbReference type="RefSeq" id="WP_127914372.1">
    <property type="nucleotide sequence ID" value="NZ_RKLP01000001.1"/>
</dbReference>
<dbReference type="PANTHER" id="PTHR30532">
    <property type="entry name" value="IRON III DICITRATE-BINDING PERIPLASMIC PROTEIN"/>
    <property type="match status" value="1"/>
</dbReference>
<dbReference type="SUPFAM" id="SSF53807">
    <property type="entry name" value="Helical backbone' metal receptor"/>
    <property type="match status" value="1"/>
</dbReference>
<comment type="similarity">
    <text evidence="2">Belongs to the bacterial solute-binding protein 8 family.</text>
</comment>
<keyword evidence="3" id="KW-0813">Transport</keyword>
<protein>
    <submittedName>
        <fullName evidence="6">Transporter</fullName>
    </submittedName>
</protein>
<dbReference type="Pfam" id="PF01497">
    <property type="entry name" value="Peripla_BP_2"/>
    <property type="match status" value="1"/>
</dbReference>
<evidence type="ECO:0000256" key="3">
    <source>
        <dbReference type="ARBA" id="ARBA00022448"/>
    </source>
</evidence>
<comment type="caution">
    <text evidence="6">The sequence shown here is derived from an EMBL/GenBank/DDBJ whole genome shotgun (WGS) entry which is preliminary data.</text>
</comment>
<gene>
    <name evidence="6" type="ORF">EGT67_02135</name>
</gene>
<dbReference type="Proteomes" id="UP000286208">
    <property type="component" value="Unassembled WGS sequence"/>
</dbReference>
<comment type="subcellular location">
    <subcellularLocation>
        <location evidence="1">Cell envelope</location>
    </subcellularLocation>
</comment>
<feature type="domain" description="Fe/B12 periplasmic-binding" evidence="5">
    <location>
        <begin position="79"/>
        <end position="339"/>
    </location>
</feature>
<dbReference type="GO" id="GO:0030288">
    <property type="term" value="C:outer membrane-bounded periplasmic space"/>
    <property type="evidence" value="ECO:0007669"/>
    <property type="project" value="TreeGrafter"/>
</dbReference>
<dbReference type="GO" id="GO:1901678">
    <property type="term" value="P:iron coordination entity transport"/>
    <property type="evidence" value="ECO:0007669"/>
    <property type="project" value="UniProtKB-ARBA"/>
</dbReference>
<evidence type="ECO:0000313" key="6">
    <source>
        <dbReference type="EMBL" id="RVW11263.1"/>
    </source>
</evidence>
<reference evidence="6 7" key="1">
    <citation type="submission" date="2018-11" db="EMBL/GenBank/DDBJ databases">
        <title>Rhodococcus spongicola sp. nov. and Rhodococcus xishaensis sp. nov. from marine sponges.</title>
        <authorList>
            <person name="Li L."/>
            <person name="Lin H.W."/>
        </authorList>
    </citation>
    <scope>NUCLEOTIDE SEQUENCE [LARGE SCALE GENOMIC DNA]</scope>
    <source>
        <strain evidence="6 7">CCTCC AB2014297</strain>
    </source>
</reference>
<dbReference type="InterPro" id="IPR002491">
    <property type="entry name" value="ABC_transptr_periplasmic_BD"/>
</dbReference>
<dbReference type="PANTHER" id="PTHR30532:SF25">
    <property type="entry name" value="IRON(III) DICITRATE-BINDING PERIPLASMIC PROTEIN"/>
    <property type="match status" value="1"/>
</dbReference>
<dbReference type="PROSITE" id="PS50983">
    <property type="entry name" value="FE_B12_PBP"/>
    <property type="match status" value="1"/>
</dbReference>
<accession>A0A438BJY8</accession>
<evidence type="ECO:0000313" key="7">
    <source>
        <dbReference type="Proteomes" id="UP000286208"/>
    </source>
</evidence>
<evidence type="ECO:0000259" key="5">
    <source>
        <dbReference type="PROSITE" id="PS50983"/>
    </source>
</evidence>
<evidence type="ECO:0000256" key="4">
    <source>
        <dbReference type="ARBA" id="ARBA00022729"/>
    </source>
</evidence>
<sequence length="340" mass="34753">MSSSQPVRTARRATAAVIAASAVLVGLTGCGDSTDDDASSIVRTTTKIAGAGVVSVERDTRAACATPTPADPGAPDPRRIVVLDAAAMDSVCALGLWERVVGAATSAGDTPQPSYLGTGISLLPSVGPESAPDVDQIAKAAPDLILGSAPASPELADRLKAVAPTVFVGDDPVQWKSRFLASGKALGRSGAAQQALDSYTTDAARIGTEINARQTQASVVRFRSDATEIEGPGSFSGQVLADAQVQRPAAQRIEVASKDIDDLGGLSAAEGDLIYVSFDGPGGLEHGTSVMESDAWYDLGAVTDNRVFAVDDEVWNAGNGVVAARALLTDLQESLNGYVS</sequence>
<keyword evidence="4" id="KW-0732">Signal</keyword>
<dbReference type="InterPro" id="IPR051313">
    <property type="entry name" value="Bact_iron-sidero_bind"/>
</dbReference>
<dbReference type="OrthoDB" id="9793175at2"/>